<dbReference type="SUPFAM" id="SSF54506">
    <property type="entry name" value="Diaminopimelate epimerase-like"/>
    <property type="match status" value="1"/>
</dbReference>
<evidence type="ECO:0000313" key="4">
    <source>
        <dbReference type="Proteomes" id="UP000054823"/>
    </source>
</evidence>
<reference evidence="3 4" key="1">
    <citation type="submission" date="2015-09" db="EMBL/GenBank/DDBJ databases">
        <authorList>
            <consortium name="Swine Surveillance"/>
        </authorList>
    </citation>
    <scope>NUCLEOTIDE SEQUENCE [LARGE SCALE GENOMIC DNA]</scope>
    <source>
        <strain evidence="3 4">CECT 7688</strain>
    </source>
</reference>
<keyword evidence="3" id="KW-0413">Isomerase</keyword>
<proteinExistence type="inferred from homology"/>
<dbReference type="AlphaFoldDB" id="A0A0N7LS10"/>
<dbReference type="PANTHER" id="PTHR13774:SF32">
    <property type="entry name" value="ANTISENSE-ENHANCING SEQUENCE 1"/>
    <property type="match status" value="1"/>
</dbReference>
<dbReference type="RefSeq" id="WP_058239538.1">
    <property type="nucleotide sequence ID" value="NZ_CYPW01000017.1"/>
</dbReference>
<dbReference type="InterPro" id="IPR003719">
    <property type="entry name" value="Phenazine_PhzF-like"/>
</dbReference>
<dbReference type="NCBIfam" id="TIGR00654">
    <property type="entry name" value="PhzF_family"/>
    <property type="match status" value="1"/>
</dbReference>
<evidence type="ECO:0000256" key="2">
    <source>
        <dbReference type="PIRSR" id="PIRSR016184-1"/>
    </source>
</evidence>
<feature type="active site" evidence="2">
    <location>
        <position position="48"/>
    </location>
</feature>
<dbReference type="PIRSF" id="PIRSF016184">
    <property type="entry name" value="PhzC_PhzF"/>
    <property type="match status" value="1"/>
</dbReference>
<dbReference type="Proteomes" id="UP000054823">
    <property type="component" value="Unassembled WGS sequence"/>
</dbReference>
<dbReference type="EMBL" id="CYPW01000017">
    <property type="protein sequence ID" value="CUH52316.1"/>
    <property type="molecule type" value="Genomic_DNA"/>
</dbReference>
<protein>
    <submittedName>
        <fullName evidence="3">Trans-2,3-dihydro-3-hydroxyanthranilate isomerase</fullName>
        <ecNumber evidence="3">5.3.3.17</ecNumber>
    </submittedName>
</protein>
<sequence length="275" mass="28806">MPRSFAFAQVDVFTDTPTCGNPLAVVHGAAALCDTQMAQLAHWTNLSETSFLLPPSTPEADYGLRIFTPTQELPFAGHPTLGSCHAWLTAGGQPKGHDIVQDCAAGLIRIRPDAQKLFFTAPPLLRSGPLAQDLVARACAGLGLDTAELAASAWVDNGPGWAALLLNDHSRAMALTPDYAILNGMRIGIVAPSPEAGIDFEVRGFSAGGFEDPVTGSLNAGIAQWLISADIAPTQYVAAQGTALGRKGRVHVVQEGREIWVGGAVQSCIEGTITL</sequence>
<dbReference type="Gene3D" id="3.10.310.10">
    <property type="entry name" value="Diaminopimelate Epimerase, Chain A, domain 1"/>
    <property type="match status" value="2"/>
</dbReference>
<accession>A0A0N7LS10</accession>
<dbReference type="STRING" id="321267.SHM7688_01762"/>
<keyword evidence="4" id="KW-1185">Reference proteome</keyword>
<dbReference type="EC" id="5.3.3.17" evidence="3"/>
<evidence type="ECO:0000256" key="1">
    <source>
        <dbReference type="ARBA" id="ARBA00008270"/>
    </source>
</evidence>
<comment type="similarity">
    <text evidence="1">Belongs to the PhzF family.</text>
</comment>
<name>A0A0N7LS10_9RHOB</name>
<dbReference type="GO" id="GO:0102943">
    <property type="term" value="F:trans-2,3-dihydro-3-hydroxy-anthranilate isomerase activity"/>
    <property type="evidence" value="ECO:0007669"/>
    <property type="project" value="UniProtKB-EC"/>
</dbReference>
<dbReference type="Pfam" id="PF02567">
    <property type="entry name" value="PhzC-PhzF"/>
    <property type="match status" value="1"/>
</dbReference>
<evidence type="ECO:0000313" key="3">
    <source>
        <dbReference type="EMBL" id="CUH52316.1"/>
    </source>
</evidence>
<organism evidence="3 4">
    <name type="scientific">Shimia marina</name>
    <dbReference type="NCBI Taxonomy" id="321267"/>
    <lineage>
        <taxon>Bacteria</taxon>
        <taxon>Pseudomonadati</taxon>
        <taxon>Pseudomonadota</taxon>
        <taxon>Alphaproteobacteria</taxon>
        <taxon>Rhodobacterales</taxon>
        <taxon>Roseobacteraceae</taxon>
    </lineage>
</organism>
<dbReference type="GO" id="GO:0005737">
    <property type="term" value="C:cytoplasm"/>
    <property type="evidence" value="ECO:0007669"/>
    <property type="project" value="TreeGrafter"/>
</dbReference>
<dbReference type="PANTHER" id="PTHR13774">
    <property type="entry name" value="PHENAZINE BIOSYNTHESIS PROTEIN"/>
    <property type="match status" value="1"/>
</dbReference>
<gene>
    <name evidence="3" type="primary">phzF_3</name>
    <name evidence="3" type="ORF">SHM7688_01762</name>
</gene>
<dbReference type="OrthoDB" id="9788221at2"/>